<evidence type="ECO:0000313" key="1">
    <source>
        <dbReference type="EMBL" id="KAF2455848.1"/>
    </source>
</evidence>
<name>A0A6A6NWB2_9PEZI</name>
<evidence type="ECO:0000313" key="2">
    <source>
        <dbReference type="Proteomes" id="UP000799766"/>
    </source>
</evidence>
<dbReference type="EMBL" id="MU001685">
    <property type="protein sequence ID" value="KAF2455848.1"/>
    <property type="molecule type" value="Genomic_DNA"/>
</dbReference>
<sequence>MESRFAIFPLCRTGVGWRIDEAEKEYTRMKSFGAVLRRTYSNLRASSRSKLAGAVAVCRCSGDRWAEPLLPGQEARHEWRGKSTKSRCLGIGGAFAREPIATRGRAANGLPCSRGRVPRGEGVRSGKDCIHSIENGAARRQIHASVTRRAATT</sequence>
<reference evidence="1" key="1">
    <citation type="journal article" date="2020" name="Stud. Mycol.">
        <title>101 Dothideomycetes genomes: a test case for predicting lifestyles and emergence of pathogens.</title>
        <authorList>
            <person name="Haridas S."/>
            <person name="Albert R."/>
            <person name="Binder M."/>
            <person name="Bloem J."/>
            <person name="Labutti K."/>
            <person name="Salamov A."/>
            <person name="Andreopoulos B."/>
            <person name="Baker S."/>
            <person name="Barry K."/>
            <person name="Bills G."/>
            <person name="Bluhm B."/>
            <person name="Cannon C."/>
            <person name="Castanera R."/>
            <person name="Culley D."/>
            <person name="Daum C."/>
            <person name="Ezra D."/>
            <person name="Gonzalez J."/>
            <person name="Henrissat B."/>
            <person name="Kuo A."/>
            <person name="Liang C."/>
            <person name="Lipzen A."/>
            <person name="Lutzoni F."/>
            <person name="Magnuson J."/>
            <person name="Mondo S."/>
            <person name="Nolan M."/>
            <person name="Ohm R."/>
            <person name="Pangilinan J."/>
            <person name="Park H.-J."/>
            <person name="Ramirez L."/>
            <person name="Alfaro M."/>
            <person name="Sun H."/>
            <person name="Tritt A."/>
            <person name="Yoshinaga Y."/>
            <person name="Zwiers L.-H."/>
            <person name="Turgeon B."/>
            <person name="Goodwin S."/>
            <person name="Spatafora J."/>
            <person name="Crous P."/>
            <person name="Grigoriev I."/>
        </authorList>
    </citation>
    <scope>NUCLEOTIDE SEQUENCE</scope>
    <source>
        <strain evidence="1">ATCC 16933</strain>
    </source>
</reference>
<accession>A0A6A6NWB2</accession>
<dbReference type="AlphaFoldDB" id="A0A6A6NWB2"/>
<keyword evidence="2" id="KW-1185">Reference proteome</keyword>
<protein>
    <submittedName>
        <fullName evidence="1">Uncharacterized protein</fullName>
    </submittedName>
</protein>
<gene>
    <name evidence="1" type="ORF">BDY21DRAFT_348864</name>
</gene>
<organism evidence="1 2">
    <name type="scientific">Lineolata rhizophorae</name>
    <dbReference type="NCBI Taxonomy" id="578093"/>
    <lineage>
        <taxon>Eukaryota</taxon>
        <taxon>Fungi</taxon>
        <taxon>Dikarya</taxon>
        <taxon>Ascomycota</taxon>
        <taxon>Pezizomycotina</taxon>
        <taxon>Dothideomycetes</taxon>
        <taxon>Dothideomycetes incertae sedis</taxon>
        <taxon>Lineolatales</taxon>
        <taxon>Lineolataceae</taxon>
        <taxon>Lineolata</taxon>
    </lineage>
</organism>
<proteinExistence type="predicted"/>
<dbReference type="Proteomes" id="UP000799766">
    <property type="component" value="Unassembled WGS sequence"/>
</dbReference>